<dbReference type="Proteomes" id="UP001208245">
    <property type="component" value="Unassembled WGS sequence"/>
</dbReference>
<gene>
    <name evidence="2" type="ORF">OF376_02920</name>
</gene>
<keyword evidence="1" id="KW-1133">Transmembrane helix</keyword>
<proteinExistence type="predicted"/>
<comment type="caution">
    <text evidence="2">The sequence shown here is derived from an EMBL/GenBank/DDBJ whole genome shotgun (WGS) entry which is preliminary data.</text>
</comment>
<sequence>MSTEEFLIFDKFKSYLTDRFFYKNKFLVILLLILTGTFLILGAWLLILILNHAYNEIYMAAKPTFAFNAHIIGCCFMWIGFLICLVPLIMIARANTLISFILKKVVKNYLRKQKAVKNQKYFVFFFKRFLKYYRCHQKYDANHFYHLMLKETHGTN</sequence>
<protein>
    <submittedName>
        <fullName evidence="2">Uncharacterized protein</fullName>
    </submittedName>
</protein>
<keyword evidence="1" id="KW-0472">Membrane</keyword>
<keyword evidence="1" id="KW-0812">Transmembrane</keyword>
<dbReference type="RefSeq" id="WP_263822026.1">
    <property type="nucleotide sequence ID" value="NZ_JAOXHL010000004.1"/>
</dbReference>
<feature type="transmembrane region" description="Helical" evidence="1">
    <location>
        <begin position="69"/>
        <end position="102"/>
    </location>
</feature>
<evidence type="ECO:0000256" key="1">
    <source>
        <dbReference type="SAM" id="Phobius"/>
    </source>
</evidence>
<evidence type="ECO:0000313" key="2">
    <source>
        <dbReference type="EMBL" id="MCV3728714.1"/>
    </source>
</evidence>
<name>A0ABT3BN97_9BACT</name>
<evidence type="ECO:0000313" key="3">
    <source>
        <dbReference type="Proteomes" id="UP001208245"/>
    </source>
</evidence>
<feature type="transmembrane region" description="Helical" evidence="1">
    <location>
        <begin position="26"/>
        <end position="49"/>
    </location>
</feature>
<accession>A0ABT3BN97</accession>
<keyword evidence="3" id="KW-1185">Reference proteome</keyword>
<reference evidence="2 3" key="1">
    <citation type="journal article" date="2020" name="Int. J. Syst. Evol. Microbiol.">
        <title>Ureaplasma miroungigenitalium sp. nov. isolated from northern elephant seals (Mirounga angustirostris) and Ureaplasma zalophigenitalium sp. nov. isolated from California sea lions (Zalophus californianus).</title>
        <authorList>
            <person name="Volokhov D.V."/>
            <person name="Gulland F.M."/>
            <person name="Gao Y."/>
            <person name="Chizhikov V.E."/>
        </authorList>
    </citation>
    <scope>NUCLEOTIDE SEQUENCE [LARGE SCALE GENOMIC DNA]</scope>
    <source>
        <strain evidence="2 3">ES3182-GEN</strain>
    </source>
</reference>
<dbReference type="EMBL" id="JAOXHL010000004">
    <property type="protein sequence ID" value="MCV3728714.1"/>
    <property type="molecule type" value="Genomic_DNA"/>
</dbReference>
<organism evidence="2 3">
    <name type="scientific">Ureaplasma miroungigenitalium</name>
    <dbReference type="NCBI Taxonomy" id="1042321"/>
    <lineage>
        <taxon>Bacteria</taxon>
        <taxon>Bacillati</taxon>
        <taxon>Mycoplasmatota</taxon>
        <taxon>Mycoplasmoidales</taxon>
        <taxon>Mycoplasmoidaceae</taxon>
        <taxon>Ureaplasma</taxon>
    </lineage>
</organism>